<comment type="caution">
    <text evidence="3">The sequence shown here is derived from an EMBL/GenBank/DDBJ whole genome shotgun (WGS) entry which is preliminary data.</text>
</comment>
<evidence type="ECO:0000313" key="3">
    <source>
        <dbReference type="EMBL" id="KKN91904.1"/>
    </source>
</evidence>
<feature type="region of interest" description="Disordered" evidence="1">
    <location>
        <begin position="1"/>
        <end position="21"/>
    </location>
</feature>
<keyword evidence="2" id="KW-0472">Membrane</keyword>
<feature type="compositionally biased region" description="Polar residues" evidence="1">
    <location>
        <begin position="1"/>
        <end position="17"/>
    </location>
</feature>
<evidence type="ECO:0000256" key="2">
    <source>
        <dbReference type="SAM" id="Phobius"/>
    </source>
</evidence>
<sequence>MTVSATSHPYSKRNTASLGGDGRNLRQQKLISATAFVLSLICIVFALPMMLAGIASDHTERALQSWEQADSPPSKTYWELSRMRAERAVSQFPVVSGEYSDRLGRVLSWGPLVERPDADSKQEIELALHAFRESAAARPSWPWTWLRIAYAKRGLQQVDEEFALALQRASELGTGRVELNRGLASLGFMSWESLDREQRTLTLAAAGRAAAHSSDEAARIFGLAHASGLNNALCWSLSNAIKSQQQICKEEGSP</sequence>
<reference evidence="3" key="1">
    <citation type="journal article" date="2015" name="Nature">
        <title>Complex archaea that bridge the gap between prokaryotes and eukaryotes.</title>
        <authorList>
            <person name="Spang A."/>
            <person name="Saw J.H."/>
            <person name="Jorgensen S.L."/>
            <person name="Zaremba-Niedzwiedzka K."/>
            <person name="Martijn J."/>
            <person name="Lind A.E."/>
            <person name="van Eijk R."/>
            <person name="Schleper C."/>
            <person name="Guy L."/>
            <person name="Ettema T.J."/>
        </authorList>
    </citation>
    <scope>NUCLEOTIDE SEQUENCE</scope>
</reference>
<dbReference type="AlphaFoldDB" id="A0A0F9UJS9"/>
<keyword evidence="2" id="KW-0812">Transmembrane</keyword>
<gene>
    <name evidence="3" type="ORF">LCGC14_0213790</name>
</gene>
<proteinExistence type="predicted"/>
<keyword evidence="2" id="KW-1133">Transmembrane helix</keyword>
<feature type="transmembrane region" description="Helical" evidence="2">
    <location>
        <begin position="30"/>
        <end position="55"/>
    </location>
</feature>
<accession>A0A0F9UJS9</accession>
<organism evidence="3">
    <name type="scientific">marine sediment metagenome</name>
    <dbReference type="NCBI Taxonomy" id="412755"/>
    <lineage>
        <taxon>unclassified sequences</taxon>
        <taxon>metagenomes</taxon>
        <taxon>ecological metagenomes</taxon>
    </lineage>
</organism>
<evidence type="ECO:0000256" key="1">
    <source>
        <dbReference type="SAM" id="MobiDB-lite"/>
    </source>
</evidence>
<dbReference type="EMBL" id="LAZR01000099">
    <property type="protein sequence ID" value="KKN91904.1"/>
    <property type="molecule type" value="Genomic_DNA"/>
</dbReference>
<protein>
    <submittedName>
        <fullName evidence="3">Uncharacterized protein</fullName>
    </submittedName>
</protein>
<name>A0A0F9UJS9_9ZZZZ</name>